<evidence type="ECO:0000256" key="1">
    <source>
        <dbReference type="SAM" id="SignalP"/>
    </source>
</evidence>
<keyword evidence="1" id="KW-0732">Signal</keyword>
<sequence length="124" mass="14338">MKFQPNMFVLFCITLCKLVLECNRYYNSISFAVYNCEFAGTWGAYCLFDADLAQRHYRRPGMVCQRFPHASNLFSYCQASYGMLDLKELSLVMAKLLGFKEFTRWNTIAALAWVAITSLPQETI</sequence>
<feature type="signal peptide" evidence="1">
    <location>
        <begin position="1"/>
        <end position="22"/>
    </location>
</feature>
<dbReference type="Proteomes" id="UP000326396">
    <property type="component" value="Linkage Group LG11"/>
</dbReference>
<evidence type="ECO:0000313" key="2">
    <source>
        <dbReference type="EMBL" id="KAD6795222.1"/>
    </source>
</evidence>
<feature type="chain" id="PRO_5024462640" description="Secreted protein" evidence="1">
    <location>
        <begin position="23"/>
        <end position="124"/>
    </location>
</feature>
<comment type="caution">
    <text evidence="2">The sequence shown here is derived from an EMBL/GenBank/DDBJ whole genome shotgun (WGS) entry which is preliminary data.</text>
</comment>
<reference evidence="2 3" key="1">
    <citation type="submission" date="2019-05" db="EMBL/GenBank/DDBJ databases">
        <title>Mikania micrantha, genome provides insights into the molecular mechanism of rapid growth.</title>
        <authorList>
            <person name="Liu B."/>
        </authorList>
    </citation>
    <scope>NUCLEOTIDE SEQUENCE [LARGE SCALE GENOMIC DNA]</scope>
    <source>
        <strain evidence="2">NLD-2019</strain>
        <tissue evidence="2">Leaf</tissue>
    </source>
</reference>
<accession>A0A5N6PNQ3</accession>
<proteinExistence type="predicted"/>
<name>A0A5N6PNQ3_9ASTR</name>
<organism evidence="2 3">
    <name type="scientific">Mikania micrantha</name>
    <name type="common">bitter vine</name>
    <dbReference type="NCBI Taxonomy" id="192012"/>
    <lineage>
        <taxon>Eukaryota</taxon>
        <taxon>Viridiplantae</taxon>
        <taxon>Streptophyta</taxon>
        <taxon>Embryophyta</taxon>
        <taxon>Tracheophyta</taxon>
        <taxon>Spermatophyta</taxon>
        <taxon>Magnoliopsida</taxon>
        <taxon>eudicotyledons</taxon>
        <taxon>Gunneridae</taxon>
        <taxon>Pentapetalae</taxon>
        <taxon>asterids</taxon>
        <taxon>campanulids</taxon>
        <taxon>Asterales</taxon>
        <taxon>Asteraceae</taxon>
        <taxon>Asteroideae</taxon>
        <taxon>Heliantheae alliance</taxon>
        <taxon>Eupatorieae</taxon>
        <taxon>Mikania</taxon>
    </lineage>
</organism>
<dbReference type="EMBL" id="SZYD01000003">
    <property type="protein sequence ID" value="KAD6795222.1"/>
    <property type="molecule type" value="Genomic_DNA"/>
</dbReference>
<evidence type="ECO:0000313" key="3">
    <source>
        <dbReference type="Proteomes" id="UP000326396"/>
    </source>
</evidence>
<keyword evidence="3" id="KW-1185">Reference proteome</keyword>
<protein>
    <recommendedName>
        <fullName evidence="4">Secreted protein</fullName>
    </recommendedName>
</protein>
<dbReference type="AlphaFoldDB" id="A0A5N6PNQ3"/>
<gene>
    <name evidence="2" type="ORF">E3N88_06118</name>
</gene>
<evidence type="ECO:0008006" key="4">
    <source>
        <dbReference type="Google" id="ProtNLM"/>
    </source>
</evidence>